<reference evidence="1 2" key="1">
    <citation type="journal article" date="2021" name="Int. J. Syst. Evol. Microbiol.">
        <title>Clostridium zeae sp. nov., isolated from corn silage.</title>
        <authorList>
            <person name="Kobayashi H."/>
            <person name="Tanizawa Y."/>
            <person name="Yagura M."/>
            <person name="Sakamoto M."/>
            <person name="Ohkuma M."/>
            <person name="Tohno M."/>
        </authorList>
    </citation>
    <scope>NUCLEOTIDE SEQUENCE [LARGE SCALE GENOMIC DNA]</scope>
    <source>
        <strain evidence="1 2">CSC2</strain>
    </source>
</reference>
<accession>A0ABQ1EAW0</accession>
<dbReference type="EMBL" id="BMBA01000002">
    <property type="protein sequence ID" value="GFZ31653.1"/>
    <property type="molecule type" value="Genomic_DNA"/>
</dbReference>
<evidence type="ECO:0000313" key="1">
    <source>
        <dbReference type="EMBL" id="GFZ31653.1"/>
    </source>
</evidence>
<proteinExistence type="predicted"/>
<name>A0ABQ1EAW0_9CLOT</name>
<organism evidence="1 2">
    <name type="scientific">Clostridium zeae</name>
    <dbReference type="NCBI Taxonomy" id="2759022"/>
    <lineage>
        <taxon>Bacteria</taxon>
        <taxon>Bacillati</taxon>
        <taxon>Bacillota</taxon>
        <taxon>Clostridia</taxon>
        <taxon>Eubacteriales</taxon>
        <taxon>Clostridiaceae</taxon>
        <taxon>Clostridium</taxon>
    </lineage>
</organism>
<protein>
    <recommendedName>
        <fullName evidence="3">Lipoprotein</fullName>
    </recommendedName>
</protein>
<dbReference type="Proteomes" id="UP000663802">
    <property type="component" value="Unassembled WGS sequence"/>
</dbReference>
<keyword evidence="2" id="KW-1185">Reference proteome</keyword>
<gene>
    <name evidence="1" type="ORF">CSC2_21790</name>
</gene>
<comment type="caution">
    <text evidence="1">The sequence shown here is derived from an EMBL/GenBank/DDBJ whole genome shotgun (WGS) entry which is preliminary data.</text>
</comment>
<sequence>MYFKRKRILTTLAAIISIFIVSSIIIIKATINNYKKSLDPVTLININWNINLPKNTAAVNVLSDETGGFTSDGIKLTKINYTKDHLDELNNSFNFSSFDSLALDKFNFLAKSIDNKKSINEITDLIVNDNSTLKYKIIEKGSSFLLTLISTKPSDTLSLYCLEYRL</sequence>
<dbReference type="RefSeq" id="WP_206869955.1">
    <property type="nucleotide sequence ID" value="NZ_BMBA01000002.1"/>
</dbReference>
<evidence type="ECO:0008006" key="3">
    <source>
        <dbReference type="Google" id="ProtNLM"/>
    </source>
</evidence>
<evidence type="ECO:0000313" key="2">
    <source>
        <dbReference type="Proteomes" id="UP000663802"/>
    </source>
</evidence>